<dbReference type="SUPFAM" id="SSF52058">
    <property type="entry name" value="L domain-like"/>
    <property type="match status" value="1"/>
</dbReference>
<feature type="region of interest" description="Disordered" evidence="5">
    <location>
        <begin position="605"/>
        <end position="625"/>
    </location>
</feature>
<feature type="transmembrane region" description="Helical" evidence="6">
    <location>
        <begin position="773"/>
        <end position="800"/>
    </location>
</feature>
<comment type="caution">
    <text evidence="8">The sequence shown here is derived from an EMBL/GenBank/DDBJ whole genome shotgun (WGS) entry which is preliminary data.</text>
</comment>
<dbReference type="InterPro" id="IPR001611">
    <property type="entry name" value="Leu-rich_rpt"/>
</dbReference>
<evidence type="ECO:0000313" key="8">
    <source>
        <dbReference type="EMBL" id="CAD2157887.1"/>
    </source>
</evidence>
<evidence type="ECO:0000313" key="9">
    <source>
        <dbReference type="Proteomes" id="UP000580250"/>
    </source>
</evidence>
<keyword evidence="1" id="KW-0433">Leucine-rich repeat</keyword>
<keyword evidence="2 7" id="KW-0732">Signal</keyword>
<accession>A0A6V7UGU1</accession>
<dbReference type="Gene3D" id="3.80.10.10">
    <property type="entry name" value="Ribonuclease Inhibitor"/>
    <property type="match status" value="3"/>
</dbReference>
<dbReference type="InterPro" id="IPR032675">
    <property type="entry name" value="LRR_dom_sf"/>
</dbReference>
<evidence type="ECO:0000256" key="4">
    <source>
        <dbReference type="ARBA" id="ARBA00023180"/>
    </source>
</evidence>
<dbReference type="PROSITE" id="PS51450">
    <property type="entry name" value="LRR"/>
    <property type="match status" value="5"/>
</dbReference>
<evidence type="ECO:0000256" key="7">
    <source>
        <dbReference type="SAM" id="SignalP"/>
    </source>
</evidence>
<feature type="compositionally biased region" description="Polar residues" evidence="5">
    <location>
        <begin position="490"/>
        <end position="519"/>
    </location>
</feature>
<protein>
    <submittedName>
        <fullName evidence="8">Uncharacterized protein</fullName>
    </submittedName>
</protein>
<sequence>MANKNIYYIIPFFLISLINLSNCCPDQVQQFCSCVDQFDGVLLNCTAPSSSNQSTSGETWAKSLMQTLKSNQAHLGLLKLLAIHGSNEATRESSLIPILSDNLFQGLYIKRLELVGCGISVIQKGAFRGLESVLQEILITGNRIQELSFNAFHQMNALIKLDLSDNYIEELKTELPRISKLNDINLSHNKITSIHKSFFDNVKHSLQTINLGHNLLEEVPASSLRGFRMLMALHLHNNNLKNLPQLSFMNLPVLSLLNLAANQIRSIHRQAFLNVPQLRFLYLSANQLSEVQPFQFSSFERLEMLDLSNNKIEDLPNDTFAGLPILKQLYLGENLIEHLQPEAFSSNSSIAVLILEQNRISELQKDVFRNLRQLQQLSLKANKIRSIDASTFRGNPSLAMLDLSHNEIIDLAPGTFLNQLNLLLVDLSNNKILRTPYGAFGRRVATVLLKDNPLVCVEKIHMLQQGNGLFIPNSNDAICGEYKDHDISNTTTIPSSEIESKNSGLIADQESSITPSISVETGGEDEDDNEPLTSPSPFVQQLEENQQISKDKQQNISIITPGRIKPIRIIPNAQHVTAIQSNKALTSPNKENKPIALTERIIEDSEYTTTNEPSSPSSSLSRQDLTVNKGLETTTSEVDINPRVIYPHPVPFLKPAPKMHTATHVEKDQNGNPILLPTLPPSIVVAENSWHLNQHMPLEEDKIEQKLDRDGDNKITTTSYTDHSTHNYSTVENNEKIEEFPLLLSKTPVISEENSLQHIGAELSEKRSNNSRMFPTIIIVICIGAVAVVMCSVFVGLCVARRRKLRQLHSDTGISLGTAGLVGMQSSSLSSHSPISNSFMNTASTTRAAQMGGFCYISGPNQQRQYETLKREGIQQNFGGTLNRLSTTQEDIYGWLYTPCGYNAYRK</sequence>
<evidence type="ECO:0000256" key="5">
    <source>
        <dbReference type="SAM" id="MobiDB-lite"/>
    </source>
</evidence>
<evidence type="ECO:0000256" key="2">
    <source>
        <dbReference type="ARBA" id="ARBA00022729"/>
    </source>
</evidence>
<dbReference type="Pfam" id="PF13855">
    <property type="entry name" value="LRR_8"/>
    <property type="match status" value="3"/>
</dbReference>
<dbReference type="FunFam" id="3.80.10.10:FF:000770">
    <property type="entry name" value="Uncharacterized protein"/>
    <property type="match status" value="1"/>
</dbReference>
<feature type="signal peptide" evidence="7">
    <location>
        <begin position="1"/>
        <end position="23"/>
    </location>
</feature>
<dbReference type="InterPro" id="IPR003591">
    <property type="entry name" value="Leu-rich_rpt_typical-subtyp"/>
</dbReference>
<dbReference type="PANTHER" id="PTHR24366">
    <property type="entry name" value="IG(IMMUNOGLOBULIN) AND LRR(LEUCINE RICH REPEAT) DOMAINS"/>
    <property type="match status" value="1"/>
</dbReference>
<keyword evidence="6" id="KW-0472">Membrane</keyword>
<organism evidence="8 9">
    <name type="scientific">Meloidogyne enterolobii</name>
    <name type="common">Root-knot nematode worm</name>
    <name type="synonym">Meloidogyne mayaguensis</name>
    <dbReference type="NCBI Taxonomy" id="390850"/>
    <lineage>
        <taxon>Eukaryota</taxon>
        <taxon>Metazoa</taxon>
        <taxon>Ecdysozoa</taxon>
        <taxon>Nematoda</taxon>
        <taxon>Chromadorea</taxon>
        <taxon>Rhabditida</taxon>
        <taxon>Tylenchina</taxon>
        <taxon>Tylenchomorpha</taxon>
        <taxon>Tylenchoidea</taxon>
        <taxon>Meloidogynidae</taxon>
        <taxon>Meloidogyninae</taxon>
        <taxon>Meloidogyne</taxon>
    </lineage>
</organism>
<keyword evidence="6" id="KW-0812">Transmembrane</keyword>
<dbReference type="Proteomes" id="UP000580250">
    <property type="component" value="Unassembled WGS sequence"/>
</dbReference>
<evidence type="ECO:0000256" key="1">
    <source>
        <dbReference type="ARBA" id="ARBA00022614"/>
    </source>
</evidence>
<evidence type="ECO:0000256" key="3">
    <source>
        <dbReference type="ARBA" id="ARBA00022737"/>
    </source>
</evidence>
<dbReference type="OrthoDB" id="1055097at2759"/>
<evidence type="ECO:0000256" key="6">
    <source>
        <dbReference type="SAM" id="Phobius"/>
    </source>
</evidence>
<gene>
    <name evidence="8" type="ORF">MENT_LOCUS12866</name>
</gene>
<dbReference type="AlphaFoldDB" id="A0A6V7UGU1"/>
<proteinExistence type="predicted"/>
<reference evidence="8 9" key="1">
    <citation type="submission" date="2020-08" db="EMBL/GenBank/DDBJ databases">
        <authorList>
            <person name="Koutsovoulos G."/>
            <person name="Danchin GJ E."/>
        </authorList>
    </citation>
    <scope>NUCLEOTIDE SEQUENCE [LARGE SCALE GENOMIC DNA]</scope>
</reference>
<keyword evidence="4" id="KW-0325">Glycoprotein</keyword>
<name>A0A6V7UGU1_MELEN</name>
<keyword evidence="3" id="KW-0677">Repeat</keyword>
<dbReference type="SMART" id="SM00369">
    <property type="entry name" value="LRR_TYP"/>
    <property type="match status" value="12"/>
</dbReference>
<dbReference type="EMBL" id="CAJEWN010000068">
    <property type="protein sequence ID" value="CAD2157887.1"/>
    <property type="molecule type" value="Genomic_DNA"/>
</dbReference>
<keyword evidence="6" id="KW-1133">Transmembrane helix</keyword>
<dbReference type="PANTHER" id="PTHR24366:SF96">
    <property type="entry name" value="LEUCINE RICH REPEAT CONTAINING 53"/>
    <property type="match status" value="1"/>
</dbReference>
<feature type="chain" id="PRO_5028458190" evidence="7">
    <location>
        <begin position="24"/>
        <end position="907"/>
    </location>
</feature>
<feature type="region of interest" description="Disordered" evidence="5">
    <location>
        <begin position="490"/>
        <end position="536"/>
    </location>
</feature>